<evidence type="ECO:0000313" key="9">
    <source>
        <dbReference type="Proteomes" id="UP000800036"/>
    </source>
</evidence>
<keyword evidence="5 6" id="KW-0349">Heme</keyword>
<evidence type="ECO:0000256" key="2">
    <source>
        <dbReference type="ARBA" id="ARBA00010617"/>
    </source>
</evidence>
<dbReference type="GO" id="GO:0020037">
    <property type="term" value="F:heme binding"/>
    <property type="evidence" value="ECO:0007669"/>
    <property type="project" value="InterPro"/>
</dbReference>
<feature type="binding site" description="axial binding residue" evidence="5">
    <location>
        <position position="462"/>
    </location>
    <ligand>
        <name>heme</name>
        <dbReference type="ChEBI" id="CHEBI:30413"/>
    </ligand>
    <ligandPart>
        <name>Fe</name>
        <dbReference type="ChEBI" id="CHEBI:18248"/>
    </ligandPart>
</feature>
<dbReference type="Proteomes" id="UP000800036">
    <property type="component" value="Unassembled WGS sequence"/>
</dbReference>
<dbReference type="Gene3D" id="1.10.630.10">
    <property type="entry name" value="Cytochrome P450"/>
    <property type="match status" value="1"/>
</dbReference>
<keyword evidence="3 5" id="KW-0479">Metal-binding</keyword>
<dbReference type="GO" id="GO:0004497">
    <property type="term" value="F:monooxygenase activity"/>
    <property type="evidence" value="ECO:0007669"/>
    <property type="project" value="UniProtKB-KW"/>
</dbReference>
<keyword evidence="7" id="KW-0812">Transmembrane</keyword>
<evidence type="ECO:0000256" key="6">
    <source>
        <dbReference type="RuleBase" id="RU000461"/>
    </source>
</evidence>
<dbReference type="PRINTS" id="PR00463">
    <property type="entry name" value="EP450I"/>
</dbReference>
<dbReference type="GO" id="GO:0005506">
    <property type="term" value="F:iron ion binding"/>
    <property type="evidence" value="ECO:0007669"/>
    <property type="project" value="InterPro"/>
</dbReference>
<name>A0A6A5V173_9PLEO</name>
<gene>
    <name evidence="8" type="ORF">BU23DRAFT_590780</name>
</gene>
<dbReference type="InterPro" id="IPR001128">
    <property type="entry name" value="Cyt_P450"/>
</dbReference>
<evidence type="ECO:0000256" key="1">
    <source>
        <dbReference type="ARBA" id="ARBA00001971"/>
    </source>
</evidence>
<keyword evidence="4 5" id="KW-0408">Iron</keyword>
<dbReference type="AlphaFoldDB" id="A0A6A5V173"/>
<dbReference type="PROSITE" id="PS00086">
    <property type="entry name" value="CYTOCHROME_P450"/>
    <property type="match status" value="1"/>
</dbReference>
<evidence type="ECO:0000256" key="4">
    <source>
        <dbReference type="ARBA" id="ARBA00023004"/>
    </source>
</evidence>
<evidence type="ECO:0000313" key="8">
    <source>
        <dbReference type="EMBL" id="KAF1971183.1"/>
    </source>
</evidence>
<sequence>MGLINVISLDLSPFTFGIFVFGAIFVALISRIVYCQYFHPLSKFPGPWYATSFSLVGALISVKYREPQFLTYLVGKYGTERPIRISPTMLIFPRPSATREIYWDPRCNTKSGLYGSGALGPPSLFSTLDGDVHKQLRKALSNAPWTIGQLKNTWEHRFDEQVTLFVSKMREHARAERVVCLSDKVAEFAADIMSMISFTDAFGCVRNQRDEKLILTNWRIGLDFFGFACRFRFFREKIIPMPWVGKYFLPSVNNEVGMGWLMCEADRQVSAREKVVEEKGLDGPPDFLQHCLEARYSDGSPLTPVQKRSHVTLLIQAGADTTGTALGSILRFMTTTPGVFARAQAEIDGADEAGLLSNPIKYEETRRHLPFFVACIKEGVRLNPPATNLFARVSPKGGKEIDGHFIPEGMEITTYAYVMQRDKDLYGEDADEFRPERWMESEKRANELEAVQFSFGMGPRICIGKDIAYMEIFKLLPEVVRRFDIEIMEIGEYVVAGGVAYNRNFFGRFVERKGEKDV</sequence>
<evidence type="ECO:0000256" key="3">
    <source>
        <dbReference type="ARBA" id="ARBA00022723"/>
    </source>
</evidence>
<organism evidence="8 9">
    <name type="scientific">Bimuria novae-zelandiae CBS 107.79</name>
    <dbReference type="NCBI Taxonomy" id="1447943"/>
    <lineage>
        <taxon>Eukaryota</taxon>
        <taxon>Fungi</taxon>
        <taxon>Dikarya</taxon>
        <taxon>Ascomycota</taxon>
        <taxon>Pezizomycotina</taxon>
        <taxon>Dothideomycetes</taxon>
        <taxon>Pleosporomycetidae</taxon>
        <taxon>Pleosporales</taxon>
        <taxon>Massarineae</taxon>
        <taxon>Didymosphaeriaceae</taxon>
        <taxon>Bimuria</taxon>
    </lineage>
</organism>
<dbReference type="EMBL" id="ML976695">
    <property type="protein sequence ID" value="KAF1971183.1"/>
    <property type="molecule type" value="Genomic_DNA"/>
</dbReference>
<proteinExistence type="inferred from homology"/>
<keyword evidence="6" id="KW-0560">Oxidoreductase</keyword>
<dbReference type="Pfam" id="PF00067">
    <property type="entry name" value="p450"/>
    <property type="match status" value="1"/>
</dbReference>
<keyword evidence="6" id="KW-0503">Monooxygenase</keyword>
<dbReference type="PANTHER" id="PTHR24305">
    <property type="entry name" value="CYTOCHROME P450"/>
    <property type="match status" value="1"/>
</dbReference>
<dbReference type="OrthoDB" id="3934656at2759"/>
<dbReference type="SUPFAM" id="SSF48264">
    <property type="entry name" value="Cytochrome P450"/>
    <property type="match status" value="1"/>
</dbReference>
<dbReference type="GO" id="GO:0016705">
    <property type="term" value="F:oxidoreductase activity, acting on paired donors, with incorporation or reduction of molecular oxygen"/>
    <property type="evidence" value="ECO:0007669"/>
    <property type="project" value="InterPro"/>
</dbReference>
<keyword evidence="7" id="KW-0472">Membrane</keyword>
<dbReference type="PANTHER" id="PTHR24305:SF232">
    <property type="entry name" value="P450, PUTATIVE (EUROFUNG)-RELATED"/>
    <property type="match status" value="1"/>
</dbReference>
<dbReference type="InterPro" id="IPR002401">
    <property type="entry name" value="Cyt_P450_E_grp-I"/>
</dbReference>
<evidence type="ECO:0000256" key="7">
    <source>
        <dbReference type="SAM" id="Phobius"/>
    </source>
</evidence>
<evidence type="ECO:0000256" key="5">
    <source>
        <dbReference type="PIRSR" id="PIRSR602401-1"/>
    </source>
</evidence>
<dbReference type="InterPro" id="IPR050121">
    <property type="entry name" value="Cytochrome_P450_monoxygenase"/>
</dbReference>
<keyword evidence="9" id="KW-1185">Reference proteome</keyword>
<protein>
    <submittedName>
        <fullName evidence="8">Cytochrome P450</fullName>
    </submittedName>
</protein>
<comment type="cofactor">
    <cofactor evidence="1 5">
        <name>heme</name>
        <dbReference type="ChEBI" id="CHEBI:30413"/>
    </cofactor>
</comment>
<dbReference type="InterPro" id="IPR036396">
    <property type="entry name" value="Cyt_P450_sf"/>
</dbReference>
<accession>A0A6A5V173</accession>
<comment type="similarity">
    <text evidence="2 6">Belongs to the cytochrome P450 family.</text>
</comment>
<feature type="transmembrane region" description="Helical" evidence="7">
    <location>
        <begin position="12"/>
        <end position="34"/>
    </location>
</feature>
<dbReference type="InterPro" id="IPR017972">
    <property type="entry name" value="Cyt_P450_CS"/>
</dbReference>
<reference evidence="8" key="1">
    <citation type="journal article" date="2020" name="Stud. Mycol.">
        <title>101 Dothideomycetes genomes: a test case for predicting lifestyles and emergence of pathogens.</title>
        <authorList>
            <person name="Haridas S."/>
            <person name="Albert R."/>
            <person name="Binder M."/>
            <person name="Bloem J."/>
            <person name="Labutti K."/>
            <person name="Salamov A."/>
            <person name="Andreopoulos B."/>
            <person name="Baker S."/>
            <person name="Barry K."/>
            <person name="Bills G."/>
            <person name="Bluhm B."/>
            <person name="Cannon C."/>
            <person name="Castanera R."/>
            <person name="Culley D."/>
            <person name="Daum C."/>
            <person name="Ezra D."/>
            <person name="Gonzalez J."/>
            <person name="Henrissat B."/>
            <person name="Kuo A."/>
            <person name="Liang C."/>
            <person name="Lipzen A."/>
            <person name="Lutzoni F."/>
            <person name="Magnuson J."/>
            <person name="Mondo S."/>
            <person name="Nolan M."/>
            <person name="Ohm R."/>
            <person name="Pangilinan J."/>
            <person name="Park H.-J."/>
            <person name="Ramirez L."/>
            <person name="Alfaro M."/>
            <person name="Sun H."/>
            <person name="Tritt A."/>
            <person name="Yoshinaga Y."/>
            <person name="Zwiers L.-H."/>
            <person name="Turgeon B."/>
            <person name="Goodwin S."/>
            <person name="Spatafora J."/>
            <person name="Crous P."/>
            <person name="Grigoriev I."/>
        </authorList>
    </citation>
    <scope>NUCLEOTIDE SEQUENCE</scope>
    <source>
        <strain evidence="8">CBS 107.79</strain>
    </source>
</reference>
<keyword evidence="7" id="KW-1133">Transmembrane helix</keyword>
<dbReference type="PRINTS" id="PR00385">
    <property type="entry name" value="P450"/>
</dbReference>